<dbReference type="PANTHER" id="PTHR27003:SF478">
    <property type="entry name" value="CONCANAVALIN A-LIKE LECTIN_GLUCANASE DOMAIN, RHO-ASSOCIATED PROTEIN KINASE 1_2-RELATED"/>
    <property type="match status" value="1"/>
</dbReference>
<feature type="binding site" evidence="16">
    <location>
        <position position="375"/>
    </location>
    <ligand>
        <name>ATP</name>
        <dbReference type="ChEBI" id="CHEBI:30616"/>
    </ligand>
</feature>
<dbReference type="SUPFAM" id="SSF56112">
    <property type="entry name" value="Protein kinase-like (PK-like)"/>
    <property type="match status" value="3"/>
</dbReference>
<evidence type="ECO:0000256" key="7">
    <source>
        <dbReference type="ARBA" id="ARBA00022741"/>
    </source>
</evidence>
<keyword evidence="12" id="KW-0675">Receptor</keyword>
<evidence type="ECO:0000256" key="4">
    <source>
        <dbReference type="ARBA" id="ARBA00022679"/>
    </source>
</evidence>
<dbReference type="EC" id="2.7.11.1" evidence="2"/>
<comment type="subcellular location">
    <subcellularLocation>
        <location evidence="1">Membrane</location>
        <topology evidence="1">Single-pass type I membrane protein</topology>
    </subcellularLocation>
</comment>
<evidence type="ECO:0000256" key="8">
    <source>
        <dbReference type="ARBA" id="ARBA00022777"/>
    </source>
</evidence>
<dbReference type="GO" id="GO:0009506">
    <property type="term" value="C:plasmodesma"/>
    <property type="evidence" value="ECO:0007669"/>
    <property type="project" value="TreeGrafter"/>
</dbReference>
<evidence type="ECO:0000259" key="17">
    <source>
        <dbReference type="PROSITE" id="PS50011"/>
    </source>
</evidence>
<gene>
    <name evidence="18" type="ORF">DCAR_0935568</name>
</gene>
<evidence type="ECO:0000313" key="18">
    <source>
        <dbReference type="EMBL" id="WOH16019.1"/>
    </source>
</evidence>
<dbReference type="FunFam" id="1.10.510.10:FF:000095">
    <property type="entry name" value="protein STRUBBELIG-RECEPTOR FAMILY 8"/>
    <property type="match status" value="2"/>
</dbReference>
<evidence type="ECO:0000256" key="12">
    <source>
        <dbReference type="ARBA" id="ARBA00023170"/>
    </source>
</evidence>
<evidence type="ECO:0000256" key="1">
    <source>
        <dbReference type="ARBA" id="ARBA00004479"/>
    </source>
</evidence>
<dbReference type="PROSITE" id="PS00107">
    <property type="entry name" value="PROTEIN_KINASE_ATP"/>
    <property type="match status" value="3"/>
</dbReference>
<evidence type="ECO:0000256" key="2">
    <source>
        <dbReference type="ARBA" id="ARBA00012513"/>
    </source>
</evidence>
<dbReference type="Pfam" id="PF00069">
    <property type="entry name" value="Pkinase"/>
    <property type="match status" value="2"/>
</dbReference>
<dbReference type="AlphaFoldDB" id="A0AAF0Y078"/>
<dbReference type="PROSITE" id="PS00108">
    <property type="entry name" value="PROTEIN_KINASE_ST"/>
    <property type="match status" value="3"/>
</dbReference>
<dbReference type="Pfam" id="PF07714">
    <property type="entry name" value="PK_Tyr_Ser-Thr"/>
    <property type="match status" value="1"/>
</dbReference>
<dbReference type="SMART" id="SM00220">
    <property type="entry name" value="S_TKc"/>
    <property type="match status" value="3"/>
</dbReference>
<comment type="catalytic activity">
    <reaction evidence="15">
        <text>L-seryl-[protein] + ATP = O-phospho-L-seryl-[protein] + ADP + H(+)</text>
        <dbReference type="Rhea" id="RHEA:17989"/>
        <dbReference type="Rhea" id="RHEA-COMP:9863"/>
        <dbReference type="Rhea" id="RHEA-COMP:11604"/>
        <dbReference type="ChEBI" id="CHEBI:15378"/>
        <dbReference type="ChEBI" id="CHEBI:29999"/>
        <dbReference type="ChEBI" id="CHEBI:30616"/>
        <dbReference type="ChEBI" id="CHEBI:83421"/>
        <dbReference type="ChEBI" id="CHEBI:456216"/>
        <dbReference type="EC" id="2.7.11.1"/>
    </reaction>
</comment>
<dbReference type="InterPro" id="IPR045272">
    <property type="entry name" value="ANXUR1/2-like"/>
</dbReference>
<keyword evidence="13" id="KW-0325">Glycoprotein</keyword>
<dbReference type="GO" id="GO:0005524">
    <property type="term" value="F:ATP binding"/>
    <property type="evidence" value="ECO:0007669"/>
    <property type="project" value="UniProtKB-UniRule"/>
</dbReference>
<evidence type="ECO:0000313" key="19">
    <source>
        <dbReference type="Proteomes" id="UP000077755"/>
    </source>
</evidence>
<evidence type="ECO:0000256" key="11">
    <source>
        <dbReference type="ARBA" id="ARBA00023136"/>
    </source>
</evidence>
<organism evidence="18 19">
    <name type="scientific">Daucus carota subsp. sativus</name>
    <name type="common">Carrot</name>
    <dbReference type="NCBI Taxonomy" id="79200"/>
    <lineage>
        <taxon>Eukaryota</taxon>
        <taxon>Viridiplantae</taxon>
        <taxon>Streptophyta</taxon>
        <taxon>Embryophyta</taxon>
        <taxon>Tracheophyta</taxon>
        <taxon>Spermatophyta</taxon>
        <taxon>Magnoliopsida</taxon>
        <taxon>eudicotyledons</taxon>
        <taxon>Gunneridae</taxon>
        <taxon>Pentapetalae</taxon>
        <taxon>asterids</taxon>
        <taxon>campanulids</taxon>
        <taxon>Apiales</taxon>
        <taxon>Apiaceae</taxon>
        <taxon>Apioideae</taxon>
        <taxon>Scandiceae</taxon>
        <taxon>Daucinae</taxon>
        <taxon>Daucus</taxon>
        <taxon>Daucus sect. Daucus</taxon>
    </lineage>
</organism>
<dbReference type="EMBL" id="CP093351">
    <property type="protein sequence ID" value="WOH16019.1"/>
    <property type="molecule type" value="Genomic_DNA"/>
</dbReference>
<keyword evidence="6" id="KW-0732">Signal</keyword>
<feature type="binding site" evidence="16">
    <location>
        <position position="699"/>
    </location>
    <ligand>
        <name>ATP</name>
        <dbReference type="ChEBI" id="CHEBI:30616"/>
    </ligand>
</feature>
<comment type="catalytic activity">
    <reaction evidence="14">
        <text>L-threonyl-[protein] + ATP = O-phospho-L-threonyl-[protein] + ADP + H(+)</text>
        <dbReference type="Rhea" id="RHEA:46608"/>
        <dbReference type="Rhea" id="RHEA-COMP:11060"/>
        <dbReference type="Rhea" id="RHEA-COMP:11605"/>
        <dbReference type="ChEBI" id="CHEBI:15378"/>
        <dbReference type="ChEBI" id="CHEBI:30013"/>
        <dbReference type="ChEBI" id="CHEBI:30616"/>
        <dbReference type="ChEBI" id="CHEBI:61977"/>
        <dbReference type="ChEBI" id="CHEBI:456216"/>
        <dbReference type="EC" id="2.7.11.1"/>
    </reaction>
</comment>
<evidence type="ECO:0000256" key="5">
    <source>
        <dbReference type="ARBA" id="ARBA00022692"/>
    </source>
</evidence>
<dbReference type="GO" id="GO:0004714">
    <property type="term" value="F:transmembrane receptor protein tyrosine kinase activity"/>
    <property type="evidence" value="ECO:0007669"/>
    <property type="project" value="InterPro"/>
</dbReference>
<dbReference type="InterPro" id="IPR000719">
    <property type="entry name" value="Prot_kinase_dom"/>
</dbReference>
<reference evidence="18" key="1">
    <citation type="journal article" date="2016" name="Nat. Genet.">
        <title>A high-quality carrot genome assembly provides new insights into carotenoid accumulation and asterid genome evolution.</title>
        <authorList>
            <person name="Iorizzo M."/>
            <person name="Ellison S."/>
            <person name="Senalik D."/>
            <person name="Zeng P."/>
            <person name="Satapoomin P."/>
            <person name="Huang J."/>
            <person name="Bowman M."/>
            <person name="Iovene M."/>
            <person name="Sanseverino W."/>
            <person name="Cavagnaro P."/>
            <person name="Yildiz M."/>
            <person name="Macko-Podgorni A."/>
            <person name="Moranska E."/>
            <person name="Grzebelus E."/>
            <person name="Grzebelus D."/>
            <person name="Ashrafi H."/>
            <person name="Zheng Z."/>
            <person name="Cheng S."/>
            <person name="Spooner D."/>
            <person name="Van Deynze A."/>
            <person name="Simon P."/>
        </authorList>
    </citation>
    <scope>NUCLEOTIDE SEQUENCE</scope>
    <source>
        <tissue evidence="18">Leaf</tissue>
    </source>
</reference>
<dbReference type="FunFam" id="1.10.510.10:FF:000287">
    <property type="entry name" value="probable LRR receptor-like serine/threonine-protein kinase RKF3"/>
    <property type="match status" value="1"/>
</dbReference>
<keyword evidence="9 16" id="KW-0067">ATP-binding</keyword>
<name>A0AAF0Y078_DAUCS</name>
<feature type="domain" description="Protein kinase" evidence="17">
    <location>
        <begin position="18"/>
        <end position="302"/>
    </location>
</feature>
<feature type="domain" description="Protein kinase" evidence="17">
    <location>
        <begin position="670"/>
        <end position="947"/>
    </location>
</feature>
<dbReference type="Proteomes" id="UP000077755">
    <property type="component" value="Chromosome 9"/>
</dbReference>
<evidence type="ECO:0000256" key="6">
    <source>
        <dbReference type="ARBA" id="ARBA00022729"/>
    </source>
</evidence>
<keyword evidence="7 16" id="KW-0547">Nucleotide-binding</keyword>
<dbReference type="CDD" id="cd14066">
    <property type="entry name" value="STKc_IRAK"/>
    <property type="match status" value="3"/>
</dbReference>
<evidence type="ECO:0000256" key="13">
    <source>
        <dbReference type="ARBA" id="ARBA00023180"/>
    </source>
</evidence>
<keyword evidence="5" id="KW-0812">Transmembrane</keyword>
<dbReference type="PROSITE" id="PS50011">
    <property type="entry name" value="PROTEIN_KINASE_DOM"/>
    <property type="match status" value="3"/>
</dbReference>
<sequence>MECRRFRLRVMQSATNNFDEKLVIGKGGFGKVYKGLRYFGNRKVAIKRLKSGSNQGIKEFRTEIEILSQFQNCNIVPFIGYCDECEEMILVYELMSHGSLADHLHKRSRKGDTSLRPLSWMQRIKICIGAAHGLDYLHSGTSIGNRVIHRDVKSNNILLDDTLGAKISDFGLSKIGPANQTSTYVSAHVKGTHGYLDPYYVSTHTLSTKSDVYAFGVVLFEVLCGRPVVDTSLDEEQMNLANWAQHCFKEGILDKLADHRIKGNISFNSLKAYVDVAIMCLNFQPKLRPTMADVLAGLELALTLQKKRNAKDQIPAHNKTNHLPMSVPEKCRRFRLRVMQSATNNFDEKLVIGKGGFGKVYKGLRYFGNRQVAIKRLKSGSNQGIKEFRTEIEVLSQFQNSNIVSFIGYCDECEEMILVYDLMSHGSLADHLHKRSRKGDTSLRPLSWMQRIKICIGAAHGLDYLHSGTSIGNRIIHRDVKTNNILLDDTLGAKISDFGLSKIGPANQTSTHVSAHVKGTRGYLDPYYVSTHTLSTKSDVYAFGVVLFEVLCGRPVVDTSLDEEQMNLANWAQHCFKEGILDKLADHRIKGNISFNSLKAYVDVAIMCLNFQPKLRPTMADVLAGLELALTLQKKKAEFVEENQGLLSLSLQGLCHRFSLDQMQKATSNFCDELVIGEGGFGKVYKGTFENGPTVVAIKRLQSMSRQGSTEFRTEIEMLSQLRHSHLVSLIGYCDEGHEMILVYEFMSGGTLADHLYKSRPSLSWVQRLKICIGAARGLHYLHTGTGIKQRIIHRDVKTTNILLDDNLEAKISDFGLSKTSLANQATTFVSTHVKGTYGYFDPYYFLTHRLTWRSDVYSFGVVLFEVFCGRPAVDRTRSEEQRGLAGWAQHCFKEGILGQIIDHRIKGDVFSDSLEAYVKVAIQCLHFGPKHRPTMAEIVVGLESALALQEKSTEYYLPEVMTSDDDHEDIDLSGPEAKYENSEKEMVNVSNSRHQKKQSSALKRFVAFLTATAGAMSGKINFVNIIKT</sequence>
<dbReference type="InterPro" id="IPR001245">
    <property type="entry name" value="Ser-Thr/Tyr_kinase_cat_dom"/>
</dbReference>
<keyword evidence="3" id="KW-0723">Serine/threonine-protein kinase</keyword>
<keyword evidence="4" id="KW-0808">Transferase</keyword>
<dbReference type="InterPro" id="IPR008271">
    <property type="entry name" value="Ser/Thr_kinase_AS"/>
</dbReference>
<evidence type="ECO:0000256" key="14">
    <source>
        <dbReference type="ARBA" id="ARBA00047899"/>
    </source>
</evidence>
<reference evidence="18" key="2">
    <citation type="submission" date="2022-03" db="EMBL/GenBank/DDBJ databases">
        <title>Draft title - Genomic analysis of global carrot germplasm unveils the trajectory of domestication and the origin of high carotenoid orange carrot.</title>
        <authorList>
            <person name="Iorizzo M."/>
            <person name="Ellison S."/>
            <person name="Senalik D."/>
            <person name="Macko-Podgorni A."/>
            <person name="Grzebelus D."/>
            <person name="Bostan H."/>
            <person name="Rolling W."/>
            <person name="Curaba J."/>
            <person name="Simon P."/>
        </authorList>
    </citation>
    <scope>NUCLEOTIDE SEQUENCE</scope>
    <source>
        <tissue evidence="18">Leaf</tissue>
    </source>
</reference>
<dbReference type="GO" id="GO:0004674">
    <property type="term" value="F:protein serine/threonine kinase activity"/>
    <property type="evidence" value="ECO:0007669"/>
    <property type="project" value="UniProtKB-KW"/>
</dbReference>
<dbReference type="GO" id="GO:0005886">
    <property type="term" value="C:plasma membrane"/>
    <property type="evidence" value="ECO:0007669"/>
    <property type="project" value="TreeGrafter"/>
</dbReference>
<evidence type="ECO:0000256" key="10">
    <source>
        <dbReference type="ARBA" id="ARBA00022989"/>
    </source>
</evidence>
<feature type="binding site" evidence="16">
    <location>
        <position position="47"/>
    </location>
    <ligand>
        <name>ATP</name>
        <dbReference type="ChEBI" id="CHEBI:30616"/>
    </ligand>
</feature>
<keyword evidence="11" id="KW-0472">Membrane</keyword>
<dbReference type="InterPro" id="IPR017441">
    <property type="entry name" value="Protein_kinase_ATP_BS"/>
</dbReference>
<dbReference type="Gene3D" id="3.30.200.20">
    <property type="entry name" value="Phosphorylase Kinase, domain 1"/>
    <property type="match status" value="3"/>
</dbReference>
<dbReference type="PANTHER" id="PTHR27003">
    <property type="entry name" value="OS07G0166700 PROTEIN"/>
    <property type="match status" value="1"/>
</dbReference>
<feature type="domain" description="Protein kinase" evidence="17">
    <location>
        <begin position="346"/>
        <end position="630"/>
    </location>
</feature>
<dbReference type="Gene3D" id="1.10.510.10">
    <property type="entry name" value="Transferase(Phosphotransferase) domain 1"/>
    <property type="match status" value="3"/>
</dbReference>
<dbReference type="InterPro" id="IPR011009">
    <property type="entry name" value="Kinase-like_dom_sf"/>
</dbReference>
<evidence type="ECO:0000256" key="9">
    <source>
        <dbReference type="ARBA" id="ARBA00022840"/>
    </source>
</evidence>
<evidence type="ECO:0000256" key="3">
    <source>
        <dbReference type="ARBA" id="ARBA00022527"/>
    </source>
</evidence>
<dbReference type="FunFam" id="3.30.200.20:FF:000039">
    <property type="entry name" value="receptor-like protein kinase FERONIA"/>
    <property type="match status" value="3"/>
</dbReference>
<protein>
    <recommendedName>
        <fullName evidence="2">non-specific serine/threonine protein kinase</fullName>
        <ecNumber evidence="2">2.7.11.1</ecNumber>
    </recommendedName>
</protein>
<keyword evidence="10" id="KW-1133">Transmembrane helix</keyword>
<keyword evidence="8" id="KW-0418">Kinase</keyword>
<accession>A0AAF0Y078</accession>
<proteinExistence type="predicted"/>
<evidence type="ECO:0000256" key="16">
    <source>
        <dbReference type="PROSITE-ProRule" id="PRU10141"/>
    </source>
</evidence>
<evidence type="ECO:0000256" key="15">
    <source>
        <dbReference type="ARBA" id="ARBA00048679"/>
    </source>
</evidence>
<keyword evidence="19" id="KW-1185">Reference proteome</keyword>